<dbReference type="NCBIfam" id="NF007091">
    <property type="entry name" value="PRK09545.1"/>
    <property type="match status" value="1"/>
</dbReference>
<dbReference type="AlphaFoldDB" id="A0A3E0X147"/>
<dbReference type="GO" id="GO:0007155">
    <property type="term" value="P:cell adhesion"/>
    <property type="evidence" value="ECO:0007669"/>
    <property type="project" value="InterPro"/>
</dbReference>
<comment type="caution">
    <text evidence="15">The sequence shown here is derived from an EMBL/GenBank/DDBJ whole genome shotgun (WGS) entry which is preliminary data.</text>
</comment>
<evidence type="ECO:0000256" key="6">
    <source>
        <dbReference type="ARBA" id="ARBA00022729"/>
    </source>
</evidence>
<dbReference type="FunFam" id="3.40.50.1980:FF:000028">
    <property type="entry name" value="High-affinity zinc uptake system protein znuA"/>
    <property type="match status" value="1"/>
</dbReference>
<evidence type="ECO:0000256" key="11">
    <source>
        <dbReference type="ARBA" id="ARBA00023157"/>
    </source>
</evidence>
<dbReference type="InterPro" id="IPR006127">
    <property type="entry name" value="ZnuA-like"/>
</dbReference>
<keyword evidence="7" id="KW-0574">Periplasm</keyword>
<evidence type="ECO:0000256" key="2">
    <source>
        <dbReference type="ARBA" id="ARBA00011028"/>
    </source>
</evidence>
<protein>
    <recommendedName>
        <fullName evidence="3">High-affinity zinc uptake system protein ZnuA</fullName>
    </recommendedName>
</protein>
<keyword evidence="6 14" id="KW-0732">Signal</keyword>
<evidence type="ECO:0000313" key="16">
    <source>
        <dbReference type="Proteomes" id="UP000256763"/>
    </source>
</evidence>
<evidence type="ECO:0000256" key="7">
    <source>
        <dbReference type="ARBA" id="ARBA00022764"/>
    </source>
</evidence>
<evidence type="ECO:0000256" key="9">
    <source>
        <dbReference type="ARBA" id="ARBA00022906"/>
    </source>
</evidence>
<dbReference type="InterPro" id="IPR050492">
    <property type="entry name" value="Bact_metal-bind_prot9"/>
</dbReference>
<keyword evidence="4 13" id="KW-0813">Transport</keyword>
<dbReference type="EMBL" id="NFZW01000002">
    <property type="protein sequence ID" value="RFA38998.1"/>
    <property type="molecule type" value="Genomic_DNA"/>
</dbReference>
<name>A0A3E0X147_9GAMM</name>
<evidence type="ECO:0000256" key="10">
    <source>
        <dbReference type="ARBA" id="ARBA00023065"/>
    </source>
</evidence>
<dbReference type="PANTHER" id="PTHR42953:SF3">
    <property type="entry name" value="HIGH-AFFINITY ZINC UPTAKE SYSTEM PROTEIN ZNUA"/>
    <property type="match status" value="1"/>
</dbReference>
<comment type="similarity">
    <text evidence="2 13">Belongs to the bacterial solute-binding protein 9 family.</text>
</comment>
<evidence type="ECO:0000256" key="12">
    <source>
        <dbReference type="ARBA" id="ARBA00045516"/>
    </source>
</evidence>
<dbReference type="PANTHER" id="PTHR42953">
    <property type="entry name" value="HIGH-AFFINITY ZINC UPTAKE SYSTEM PROTEIN ZNUA-RELATED"/>
    <property type="match status" value="1"/>
</dbReference>
<dbReference type="InterPro" id="IPR035520">
    <property type="entry name" value="ZnuA"/>
</dbReference>
<keyword evidence="16" id="KW-1185">Reference proteome</keyword>
<feature type="signal peptide" evidence="14">
    <location>
        <begin position="1"/>
        <end position="22"/>
    </location>
</feature>
<keyword evidence="9" id="KW-0864">Zinc transport</keyword>
<comment type="subcellular location">
    <subcellularLocation>
        <location evidence="1">Periplasm</location>
    </subcellularLocation>
</comment>
<feature type="chain" id="PRO_5017590746" description="High-affinity zinc uptake system protein ZnuA" evidence="14">
    <location>
        <begin position="23"/>
        <end position="308"/>
    </location>
</feature>
<dbReference type="GO" id="GO:0046872">
    <property type="term" value="F:metal ion binding"/>
    <property type="evidence" value="ECO:0007669"/>
    <property type="project" value="UniProtKB-KW"/>
</dbReference>
<keyword evidence="5" id="KW-0479">Metal-binding</keyword>
<dbReference type="GO" id="GO:0006829">
    <property type="term" value="P:zinc ion transport"/>
    <property type="evidence" value="ECO:0007669"/>
    <property type="project" value="UniProtKB-KW"/>
</dbReference>
<dbReference type="Proteomes" id="UP000256763">
    <property type="component" value="Unassembled WGS sequence"/>
</dbReference>
<evidence type="ECO:0000256" key="8">
    <source>
        <dbReference type="ARBA" id="ARBA00022833"/>
    </source>
</evidence>
<gene>
    <name evidence="15" type="ORF">CAL65_03640</name>
</gene>
<comment type="function">
    <text evidence="12">Part of the ATP-binding cassette (ABC) transport system ZnuABC involved in zinc import. Binds zinc with high affinity and specificity and delivers it to the membrane permease for translocation into the cytoplasm.</text>
</comment>
<accession>A0A3E0X147</accession>
<dbReference type="CDD" id="cd01019">
    <property type="entry name" value="ZnuA"/>
    <property type="match status" value="1"/>
</dbReference>
<evidence type="ECO:0000256" key="3">
    <source>
        <dbReference type="ARBA" id="ARBA00015915"/>
    </source>
</evidence>
<evidence type="ECO:0000256" key="1">
    <source>
        <dbReference type="ARBA" id="ARBA00004418"/>
    </source>
</evidence>
<reference evidence="16" key="1">
    <citation type="submission" date="2017-05" db="EMBL/GenBank/DDBJ databases">
        <authorList>
            <person name="Sharma S."/>
            <person name="Sidhu C."/>
            <person name="Pinnaka A.K."/>
        </authorList>
    </citation>
    <scope>NUCLEOTIDE SEQUENCE [LARGE SCALE GENOMIC DNA]</scope>
    <source>
        <strain evidence="16">AK93</strain>
    </source>
</reference>
<evidence type="ECO:0000256" key="5">
    <source>
        <dbReference type="ARBA" id="ARBA00022723"/>
    </source>
</evidence>
<evidence type="ECO:0000256" key="14">
    <source>
        <dbReference type="SAM" id="SignalP"/>
    </source>
</evidence>
<evidence type="ECO:0000256" key="13">
    <source>
        <dbReference type="RuleBase" id="RU003512"/>
    </source>
</evidence>
<organism evidence="15 16">
    <name type="scientific">Alkalilimnicola ehrlichii</name>
    <dbReference type="NCBI Taxonomy" id="351052"/>
    <lineage>
        <taxon>Bacteria</taxon>
        <taxon>Pseudomonadati</taxon>
        <taxon>Pseudomonadota</taxon>
        <taxon>Gammaproteobacteria</taxon>
        <taxon>Chromatiales</taxon>
        <taxon>Ectothiorhodospiraceae</taxon>
        <taxon>Alkalilimnicola</taxon>
    </lineage>
</organism>
<keyword evidence="10" id="KW-0406">Ion transport</keyword>
<dbReference type="InterPro" id="IPR006128">
    <property type="entry name" value="Lipoprotein_PsaA-like"/>
</dbReference>
<keyword evidence="8" id="KW-0862">Zinc</keyword>
<keyword evidence="11" id="KW-1015">Disulfide bond</keyword>
<sequence length="308" mass="34126">MSAMYRYLIFLLLLVPGLSAYASAPQVVVSIQPVHSLVAGITDGVTEPRLLLHGGASPHTYNLRPSDARNLQQADLVVWVGPELEAFMERTLRGLAQDAQVVTLTRQTELTLLPTRTGGNWDEDDHHHHGHHHHHGNGDIDAHLWLDPHNAKAIVAIVSERLQAIDPANADTYRQNADALQQRLDTLDEEIQSTLAPVRERPFIVFHDAYQYLEQRYDLNAVGSVTVSPEQHPGARRITQLRNRIQSLGADCIFREPQFEPTMIQALIRGTDVRVGVLDPLGADIPPGPDAYFLLLSAAAQAITECLD</sequence>
<evidence type="ECO:0000256" key="4">
    <source>
        <dbReference type="ARBA" id="ARBA00022448"/>
    </source>
</evidence>
<evidence type="ECO:0000313" key="15">
    <source>
        <dbReference type="EMBL" id="RFA38998.1"/>
    </source>
</evidence>
<dbReference type="PRINTS" id="PR00690">
    <property type="entry name" value="ADHESNFAMILY"/>
</dbReference>
<dbReference type="GO" id="GO:0042597">
    <property type="term" value="C:periplasmic space"/>
    <property type="evidence" value="ECO:0007669"/>
    <property type="project" value="UniProtKB-SubCell"/>
</dbReference>
<dbReference type="Gene3D" id="3.40.50.1980">
    <property type="entry name" value="Nitrogenase molybdenum iron protein domain"/>
    <property type="match status" value="2"/>
</dbReference>
<proteinExistence type="inferred from homology"/>
<dbReference type="Pfam" id="PF01297">
    <property type="entry name" value="ZnuA"/>
    <property type="match status" value="1"/>
</dbReference>
<dbReference type="SUPFAM" id="SSF53807">
    <property type="entry name" value="Helical backbone' metal receptor"/>
    <property type="match status" value="1"/>
</dbReference>